<evidence type="ECO:0000313" key="1">
    <source>
        <dbReference type="EMBL" id="KAI0063282.1"/>
    </source>
</evidence>
<dbReference type="Proteomes" id="UP000814140">
    <property type="component" value="Unassembled WGS sequence"/>
</dbReference>
<proteinExistence type="predicted"/>
<gene>
    <name evidence="1" type="ORF">BV25DRAFT_1854235</name>
</gene>
<name>A0ACB8T4F6_9AGAM</name>
<accession>A0ACB8T4F6</accession>
<comment type="caution">
    <text evidence="1">The sequence shown here is derived from an EMBL/GenBank/DDBJ whole genome shotgun (WGS) entry which is preliminary data.</text>
</comment>
<evidence type="ECO:0000313" key="2">
    <source>
        <dbReference type="Proteomes" id="UP000814140"/>
    </source>
</evidence>
<reference evidence="1" key="2">
    <citation type="journal article" date="2022" name="New Phytol.">
        <title>Evolutionary transition to the ectomycorrhizal habit in the genomes of a hyperdiverse lineage of mushroom-forming fungi.</title>
        <authorList>
            <person name="Looney B."/>
            <person name="Miyauchi S."/>
            <person name="Morin E."/>
            <person name="Drula E."/>
            <person name="Courty P.E."/>
            <person name="Kohler A."/>
            <person name="Kuo A."/>
            <person name="LaButti K."/>
            <person name="Pangilinan J."/>
            <person name="Lipzen A."/>
            <person name="Riley R."/>
            <person name="Andreopoulos W."/>
            <person name="He G."/>
            <person name="Johnson J."/>
            <person name="Nolan M."/>
            <person name="Tritt A."/>
            <person name="Barry K.W."/>
            <person name="Grigoriev I.V."/>
            <person name="Nagy L.G."/>
            <person name="Hibbett D."/>
            <person name="Henrissat B."/>
            <person name="Matheny P.B."/>
            <person name="Labbe J."/>
            <person name="Martin F.M."/>
        </authorList>
    </citation>
    <scope>NUCLEOTIDE SEQUENCE</scope>
    <source>
        <strain evidence="1">HHB10654</strain>
    </source>
</reference>
<protein>
    <submittedName>
        <fullName evidence="1">NADH:flavin oxidoreductase/NADH oxidase</fullName>
    </submittedName>
</protein>
<dbReference type="EMBL" id="MU277203">
    <property type="protein sequence ID" value="KAI0063282.1"/>
    <property type="molecule type" value="Genomic_DNA"/>
</dbReference>
<organism evidence="1 2">
    <name type="scientific">Artomyces pyxidatus</name>
    <dbReference type="NCBI Taxonomy" id="48021"/>
    <lineage>
        <taxon>Eukaryota</taxon>
        <taxon>Fungi</taxon>
        <taxon>Dikarya</taxon>
        <taxon>Basidiomycota</taxon>
        <taxon>Agaricomycotina</taxon>
        <taxon>Agaricomycetes</taxon>
        <taxon>Russulales</taxon>
        <taxon>Auriscalpiaceae</taxon>
        <taxon>Artomyces</taxon>
    </lineage>
</organism>
<sequence length="365" mass="39796">MPAPELPALFRPQRVGALALQHRIVMAPMTRFRANAAHALEDISVQYYAQRADTRGTLLVSEATFIAPEAGGFDGAPGIWSSAQVGAWRKKVADAVHARGAFLFVQLWALGRTAKPAVLARDELPFVAASAVPLDPAGPAPRALTVQELQEYVQWYARAAANAVHGAGCDGVEIHGANGFLPDQFLQEHTNVREDAYGGSVEGRMRFVLEVLDAVVREVGAERVGLRLSPWSTFLGMGMEDPVPTFSALVIRIRELHPRLAYIHVVEPATGDAEKQSNDFLRKIWAPRPFIAAGGFDGKRAEALCAREGEGALVAFGKLFIANPDLPRRLRQGHPLNEPRPATFYVGDVDGYVDYPFLQEGEEDE</sequence>
<keyword evidence="2" id="KW-1185">Reference proteome</keyword>
<reference evidence="1" key="1">
    <citation type="submission" date="2021-03" db="EMBL/GenBank/DDBJ databases">
        <authorList>
            <consortium name="DOE Joint Genome Institute"/>
            <person name="Ahrendt S."/>
            <person name="Looney B.P."/>
            <person name="Miyauchi S."/>
            <person name="Morin E."/>
            <person name="Drula E."/>
            <person name="Courty P.E."/>
            <person name="Chicoki N."/>
            <person name="Fauchery L."/>
            <person name="Kohler A."/>
            <person name="Kuo A."/>
            <person name="Labutti K."/>
            <person name="Pangilinan J."/>
            <person name="Lipzen A."/>
            <person name="Riley R."/>
            <person name="Andreopoulos W."/>
            <person name="He G."/>
            <person name="Johnson J."/>
            <person name="Barry K.W."/>
            <person name="Grigoriev I.V."/>
            <person name="Nagy L."/>
            <person name="Hibbett D."/>
            <person name="Henrissat B."/>
            <person name="Matheny P.B."/>
            <person name="Labbe J."/>
            <person name="Martin F."/>
        </authorList>
    </citation>
    <scope>NUCLEOTIDE SEQUENCE</scope>
    <source>
        <strain evidence="1">HHB10654</strain>
    </source>
</reference>